<feature type="domain" description="Major facilitator superfamily (MFS) profile" evidence="9">
    <location>
        <begin position="48"/>
        <end position="504"/>
    </location>
</feature>
<dbReference type="Pfam" id="PF00083">
    <property type="entry name" value="Sugar_tr"/>
    <property type="match status" value="1"/>
</dbReference>
<feature type="transmembrane region" description="Helical" evidence="8">
    <location>
        <begin position="350"/>
        <end position="368"/>
    </location>
</feature>
<comment type="caution">
    <text evidence="10">The sequence shown here is derived from an EMBL/GenBank/DDBJ whole genome shotgun (WGS) entry which is preliminary data.</text>
</comment>
<keyword evidence="5 8" id="KW-1133">Transmembrane helix</keyword>
<gene>
    <name evidence="10" type="ORF">BCR34DRAFT_81693</name>
</gene>
<dbReference type="InterPro" id="IPR036259">
    <property type="entry name" value="MFS_trans_sf"/>
</dbReference>
<dbReference type="EMBL" id="MCFA01000157">
    <property type="protein sequence ID" value="ORY02468.1"/>
    <property type="molecule type" value="Genomic_DNA"/>
</dbReference>
<feature type="transmembrane region" description="Helical" evidence="8">
    <location>
        <begin position="447"/>
        <end position="467"/>
    </location>
</feature>
<feature type="transmembrane region" description="Helical" evidence="8">
    <location>
        <begin position="92"/>
        <end position="112"/>
    </location>
</feature>
<evidence type="ECO:0000313" key="10">
    <source>
        <dbReference type="EMBL" id="ORY02468.1"/>
    </source>
</evidence>
<dbReference type="InterPro" id="IPR003663">
    <property type="entry name" value="Sugar/inositol_transpt"/>
</dbReference>
<dbReference type="NCBIfam" id="TIGR00879">
    <property type="entry name" value="SP"/>
    <property type="match status" value="1"/>
</dbReference>
<sequence length="570" mass="62183">MDALTQSGLHNNAQGDAGRGARFLSKIVKNDAMKSDPPQIYGWRVFMLACSACFGGMLFGFDIGTIGGVLILPEFMKKYGLDKLNKVGQANLSANIASTLQAGCFLGCFLASWVADKFGRRTSLIMNGLITIVGCILQACSFGSIPCMYVGRFVAGVGVGGASMVVPLYISENAPRAIRGGLTGIYQLFIASGTMLAFWVNYGSILHIHGQAVYIVPLALQALPAVLLCGCMWLNKESPRWLAKADRWDEAGKTLSRVRHLPLDHPYVQAELQDIAEQLEHERMLIGGSTIKDLLKEMFTIPGNRKRALISIGLMICQQMTGTNAINYYAPTIFKNLGIQGNSTGLFATGIYGVVKMTTCAAFLLFAADSLGRRRSLLWTSIAQGTAMLYIGLYVRIKPPVLGAEVPPAGYVALICIFLFAGFFQFGWGPVCWIYVSEIPTARLRSLNVAIAAATQWLFNFVVARATPNMLATVGNKGYGAFLIYSCFCYSMFFFVWFLIPETKGMSLEKMDDLFGITELVKNIEADREAHAHDDHGTATELGMDGKEVSHVQRTEVMGEAEPSETRKTG</sequence>
<reference evidence="10 11" key="1">
    <citation type="submission" date="2016-07" db="EMBL/GenBank/DDBJ databases">
        <title>Pervasive Adenine N6-methylation of Active Genes in Fungi.</title>
        <authorList>
            <consortium name="DOE Joint Genome Institute"/>
            <person name="Mondo S.J."/>
            <person name="Dannebaum R.O."/>
            <person name="Kuo R.C."/>
            <person name="Labutti K."/>
            <person name="Haridas S."/>
            <person name="Kuo A."/>
            <person name="Salamov A."/>
            <person name="Ahrendt S.R."/>
            <person name="Lipzen A."/>
            <person name="Sullivan W."/>
            <person name="Andreopoulos W.B."/>
            <person name="Clum A."/>
            <person name="Lindquist E."/>
            <person name="Daum C."/>
            <person name="Ramamoorthy G.K."/>
            <person name="Gryganskyi A."/>
            <person name="Culley D."/>
            <person name="Magnuson J.K."/>
            <person name="James T.Y."/>
            <person name="O'Malley M.A."/>
            <person name="Stajich J.E."/>
            <person name="Spatafora J.W."/>
            <person name="Visel A."/>
            <person name="Grigoriev I.V."/>
        </authorList>
    </citation>
    <scope>NUCLEOTIDE SEQUENCE [LARGE SCALE GENOMIC DNA]</scope>
    <source>
        <strain evidence="10 11">CBS 115471</strain>
    </source>
</reference>
<dbReference type="PANTHER" id="PTHR48022:SF21">
    <property type="entry name" value="QUINATE TRANSPORTER, PUTATIVE (AFU_ORTHOLOGUE AFUA_6G06960)-RELATED"/>
    <property type="match status" value="1"/>
</dbReference>
<keyword evidence="6 8" id="KW-0472">Membrane</keyword>
<feature type="transmembrane region" description="Helical" evidence="8">
    <location>
        <begin position="45"/>
        <end position="72"/>
    </location>
</feature>
<feature type="transmembrane region" description="Helical" evidence="8">
    <location>
        <begin position="308"/>
        <end position="330"/>
    </location>
</feature>
<dbReference type="PRINTS" id="PR00171">
    <property type="entry name" value="SUGRTRNSPORT"/>
</dbReference>
<evidence type="ECO:0000256" key="4">
    <source>
        <dbReference type="ARBA" id="ARBA00022692"/>
    </source>
</evidence>
<protein>
    <submittedName>
        <fullName evidence="10">General substrate transporter</fullName>
    </submittedName>
</protein>
<dbReference type="InterPro" id="IPR020846">
    <property type="entry name" value="MFS_dom"/>
</dbReference>
<dbReference type="GO" id="GO:0016020">
    <property type="term" value="C:membrane"/>
    <property type="evidence" value="ECO:0007669"/>
    <property type="project" value="UniProtKB-SubCell"/>
</dbReference>
<feature type="transmembrane region" description="Helical" evidence="8">
    <location>
        <begin position="377"/>
        <end position="397"/>
    </location>
</feature>
<dbReference type="Proteomes" id="UP000193144">
    <property type="component" value="Unassembled WGS sequence"/>
</dbReference>
<evidence type="ECO:0000256" key="3">
    <source>
        <dbReference type="ARBA" id="ARBA00022448"/>
    </source>
</evidence>
<evidence type="ECO:0000256" key="7">
    <source>
        <dbReference type="RuleBase" id="RU003346"/>
    </source>
</evidence>
<dbReference type="Gene3D" id="1.20.1250.20">
    <property type="entry name" value="MFS general substrate transporter like domains"/>
    <property type="match status" value="1"/>
</dbReference>
<evidence type="ECO:0000256" key="2">
    <source>
        <dbReference type="ARBA" id="ARBA00010992"/>
    </source>
</evidence>
<dbReference type="PANTHER" id="PTHR48022">
    <property type="entry name" value="PLASTIDIC GLUCOSE TRANSPORTER 4"/>
    <property type="match status" value="1"/>
</dbReference>
<dbReference type="InterPro" id="IPR005829">
    <property type="entry name" value="Sugar_transporter_CS"/>
</dbReference>
<proteinExistence type="inferred from homology"/>
<feature type="transmembrane region" description="Helical" evidence="8">
    <location>
        <begin position="124"/>
        <end position="145"/>
    </location>
</feature>
<organism evidence="10 11">
    <name type="scientific">Clohesyomyces aquaticus</name>
    <dbReference type="NCBI Taxonomy" id="1231657"/>
    <lineage>
        <taxon>Eukaryota</taxon>
        <taxon>Fungi</taxon>
        <taxon>Dikarya</taxon>
        <taxon>Ascomycota</taxon>
        <taxon>Pezizomycotina</taxon>
        <taxon>Dothideomycetes</taxon>
        <taxon>Pleosporomycetidae</taxon>
        <taxon>Pleosporales</taxon>
        <taxon>Lindgomycetaceae</taxon>
        <taxon>Clohesyomyces</taxon>
    </lineage>
</organism>
<keyword evidence="4 8" id="KW-0812">Transmembrane</keyword>
<dbReference type="InterPro" id="IPR005828">
    <property type="entry name" value="MFS_sugar_transport-like"/>
</dbReference>
<feature type="transmembrane region" description="Helical" evidence="8">
    <location>
        <begin position="409"/>
        <end position="435"/>
    </location>
</feature>
<comment type="similarity">
    <text evidence="2 7">Belongs to the major facilitator superfamily. Sugar transporter (TC 2.A.1.1) family.</text>
</comment>
<comment type="subcellular location">
    <subcellularLocation>
        <location evidence="1">Membrane</location>
        <topology evidence="1">Multi-pass membrane protein</topology>
    </subcellularLocation>
</comment>
<feature type="transmembrane region" description="Helical" evidence="8">
    <location>
        <begin position="182"/>
        <end position="200"/>
    </location>
</feature>
<dbReference type="InterPro" id="IPR050360">
    <property type="entry name" value="MFS_Sugar_Transporters"/>
</dbReference>
<dbReference type="FunFam" id="1.20.1250.20:FF:000026">
    <property type="entry name" value="MFS quinate transporter QutD"/>
    <property type="match status" value="1"/>
</dbReference>
<dbReference type="AlphaFoldDB" id="A0A1Y1YWL6"/>
<feature type="transmembrane region" description="Helical" evidence="8">
    <location>
        <begin position="212"/>
        <end position="234"/>
    </location>
</feature>
<dbReference type="PROSITE" id="PS00217">
    <property type="entry name" value="SUGAR_TRANSPORT_2"/>
    <property type="match status" value="1"/>
</dbReference>
<keyword evidence="3 7" id="KW-0813">Transport</keyword>
<evidence type="ECO:0000256" key="8">
    <source>
        <dbReference type="SAM" id="Phobius"/>
    </source>
</evidence>
<name>A0A1Y1YWL6_9PLEO</name>
<evidence type="ECO:0000259" key="9">
    <source>
        <dbReference type="PROSITE" id="PS50850"/>
    </source>
</evidence>
<dbReference type="SUPFAM" id="SSF103473">
    <property type="entry name" value="MFS general substrate transporter"/>
    <property type="match status" value="1"/>
</dbReference>
<dbReference type="PROSITE" id="PS50850">
    <property type="entry name" value="MFS"/>
    <property type="match status" value="1"/>
</dbReference>
<evidence type="ECO:0000256" key="1">
    <source>
        <dbReference type="ARBA" id="ARBA00004141"/>
    </source>
</evidence>
<accession>A0A1Y1YWL6</accession>
<feature type="transmembrane region" description="Helical" evidence="8">
    <location>
        <begin position="479"/>
        <end position="500"/>
    </location>
</feature>
<evidence type="ECO:0000256" key="6">
    <source>
        <dbReference type="ARBA" id="ARBA00023136"/>
    </source>
</evidence>
<evidence type="ECO:0000313" key="11">
    <source>
        <dbReference type="Proteomes" id="UP000193144"/>
    </source>
</evidence>
<dbReference type="GO" id="GO:0005351">
    <property type="term" value="F:carbohydrate:proton symporter activity"/>
    <property type="evidence" value="ECO:0007669"/>
    <property type="project" value="TreeGrafter"/>
</dbReference>
<dbReference type="OrthoDB" id="508119at2759"/>
<dbReference type="PROSITE" id="PS00216">
    <property type="entry name" value="SUGAR_TRANSPORT_1"/>
    <property type="match status" value="2"/>
</dbReference>
<feature type="transmembrane region" description="Helical" evidence="8">
    <location>
        <begin position="151"/>
        <end position="170"/>
    </location>
</feature>
<evidence type="ECO:0000256" key="5">
    <source>
        <dbReference type="ARBA" id="ARBA00022989"/>
    </source>
</evidence>
<keyword evidence="11" id="KW-1185">Reference proteome</keyword>